<dbReference type="RefSeq" id="WP_261522817.1">
    <property type="nucleotide sequence ID" value="NZ_JAODNW010000045.1"/>
</dbReference>
<reference evidence="1 2" key="1">
    <citation type="submission" date="2024-09" db="EMBL/GenBank/DDBJ databases">
        <authorList>
            <person name="Sun Q."/>
            <person name="Mori K."/>
        </authorList>
    </citation>
    <scope>NUCLEOTIDE SEQUENCE [LARGE SCALE GENOMIC DNA]</scope>
    <source>
        <strain evidence="1 2">CCM 8543</strain>
    </source>
</reference>
<evidence type="ECO:0000313" key="2">
    <source>
        <dbReference type="Proteomes" id="UP001589755"/>
    </source>
</evidence>
<comment type="caution">
    <text evidence="1">The sequence shown here is derived from an EMBL/GenBank/DDBJ whole genome shotgun (WGS) entry which is preliminary data.</text>
</comment>
<gene>
    <name evidence="1" type="ORF">ACFFJ2_19620</name>
</gene>
<proteinExistence type="predicted"/>
<name>A0ABV6DD86_9HYPH</name>
<dbReference type="Proteomes" id="UP001589755">
    <property type="component" value="Unassembled WGS sequence"/>
</dbReference>
<dbReference type="EMBL" id="JBHLXD010000065">
    <property type="protein sequence ID" value="MFC0210600.1"/>
    <property type="molecule type" value="Genomic_DNA"/>
</dbReference>
<evidence type="ECO:0000313" key="1">
    <source>
        <dbReference type="EMBL" id="MFC0210600.1"/>
    </source>
</evidence>
<sequence>MAAVSHVFTIRRAAQILDRDEELLWDLSDQLEPEDGKLWIHDVDDVDFLAFTFEGIEALREIIKDQIDHAG</sequence>
<organism evidence="1 2">
    <name type="scientific">Chelativorans intermedius</name>
    <dbReference type="NCBI Taxonomy" id="515947"/>
    <lineage>
        <taxon>Bacteria</taxon>
        <taxon>Pseudomonadati</taxon>
        <taxon>Pseudomonadota</taxon>
        <taxon>Alphaproteobacteria</taxon>
        <taxon>Hyphomicrobiales</taxon>
        <taxon>Phyllobacteriaceae</taxon>
        <taxon>Chelativorans</taxon>
    </lineage>
</organism>
<accession>A0ABV6DD86</accession>
<keyword evidence="2" id="KW-1185">Reference proteome</keyword>
<protein>
    <submittedName>
        <fullName evidence="1">Uncharacterized protein</fullName>
    </submittedName>
</protein>